<gene>
    <name evidence="2" type="ORF">BGZ65_003047</name>
</gene>
<proteinExistence type="predicted"/>
<organism evidence="2 3">
    <name type="scientific">Modicella reniformis</name>
    <dbReference type="NCBI Taxonomy" id="1440133"/>
    <lineage>
        <taxon>Eukaryota</taxon>
        <taxon>Fungi</taxon>
        <taxon>Fungi incertae sedis</taxon>
        <taxon>Mucoromycota</taxon>
        <taxon>Mortierellomycotina</taxon>
        <taxon>Mortierellomycetes</taxon>
        <taxon>Mortierellales</taxon>
        <taxon>Mortierellaceae</taxon>
        <taxon>Modicella</taxon>
    </lineage>
</organism>
<evidence type="ECO:0000313" key="3">
    <source>
        <dbReference type="Proteomes" id="UP000749646"/>
    </source>
</evidence>
<protein>
    <submittedName>
        <fullName evidence="2">Uncharacterized protein</fullName>
    </submittedName>
</protein>
<dbReference type="Proteomes" id="UP000749646">
    <property type="component" value="Unassembled WGS sequence"/>
</dbReference>
<feature type="compositionally biased region" description="Polar residues" evidence="1">
    <location>
        <begin position="109"/>
        <end position="125"/>
    </location>
</feature>
<reference evidence="2" key="1">
    <citation type="journal article" date="2020" name="Fungal Divers.">
        <title>Resolving the Mortierellaceae phylogeny through synthesis of multi-gene phylogenetics and phylogenomics.</title>
        <authorList>
            <person name="Vandepol N."/>
            <person name="Liber J."/>
            <person name="Desiro A."/>
            <person name="Na H."/>
            <person name="Kennedy M."/>
            <person name="Barry K."/>
            <person name="Grigoriev I.V."/>
            <person name="Miller A.N."/>
            <person name="O'Donnell K."/>
            <person name="Stajich J.E."/>
            <person name="Bonito G."/>
        </authorList>
    </citation>
    <scope>NUCLEOTIDE SEQUENCE</scope>
    <source>
        <strain evidence="2">MES-2147</strain>
    </source>
</reference>
<keyword evidence="3" id="KW-1185">Reference proteome</keyword>
<feature type="compositionally biased region" description="Acidic residues" evidence="1">
    <location>
        <begin position="290"/>
        <end position="303"/>
    </location>
</feature>
<dbReference type="OrthoDB" id="6159439at2759"/>
<comment type="caution">
    <text evidence="2">The sequence shown here is derived from an EMBL/GenBank/DDBJ whole genome shotgun (WGS) entry which is preliminary data.</text>
</comment>
<accession>A0A9P6MHX6</accession>
<feature type="region of interest" description="Disordered" evidence="1">
    <location>
        <begin position="106"/>
        <end position="125"/>
    </location>
</feature>
<evidence type="ECO:0000256" key="1">
    <source>
        <dbReference type="SAM" id="MobiDB-lite"/>
    </source>
</evidence>
<feature type="region of interest" description="Disordered" evidence="1">
    <location>
        <begin position="144"/>
        <end position="172"/>
    </location>
</feature>
<name>A0A9P6MHX6_9FUNG</name>
<dbReference type="EMBL" id="JAAAHW010000482">
    <property type="protein sequence ID" value="KAG0001949.1"/>
    <property type="molecule type" value="Genomic_DNA"/>
</dbReference>
<feature type="region of interest" description="Disordered" evidence="1">
    <location>
        <begin position="284"/>
        <end position="325"/>
    </location>
</feature>
<dbReference type="AlphaFoldDB" id="A0A9P6MHX6"/>
<evidence type="ECO:0000313" key="2">
    <source>
        <dbReference type="EMBL" id="KAG0001949.1"/>
    </source>
</evidence>
<sequence>MTLDAVTWNNGSSTTGTLTSSAAASEGTLASGSKLLCPTCTQYLQTYGKSRPIPFRINFLKKIHTRFKRELREVRFQGWQDAQVLEIEDRMSEREFQLVFNGVDESDTSRLPSQQSSVSGSPAPSTLTLTTVQVAEVITISEEAAGTGPAGERLDKDKENASSTLCTTTTTPSIPKDSEALVIKIEDDDVTLLTRSKPENVEVRTYHSEASVGELFGNGWRVEPVMGYTLVNFGGSDRTRMVPMNPTVPSLTVTFNRSAETITFAFRVLVNGLCLLSSGGGPPALHMPEMADDDESEEEEEVAVPDNNKDGPSPSPKGAIGTTHP</sequence>